<proteinExistence type="predicted"/>
<reference evidence="2" key="2">
    <citation type="journal article" date="2007" name="Science">
        <title>Draft genome sequence of the sexually transmitted pathogen Trichomonas vaginalis.</title>
        <authorList>
            <person name="Carlton J.M."/>
            <person name="Hirt R.P."/>
            <person name="Silva J.C."/>
            <person name="Delcher A.L."/>
            <person name="Schatz M."/>
            <person name="Zhao Q."/>
            <person name="Wortman J.R."/>
            <person name="Bidwell S.L."/>
            <person name="Alsmark U.C.M."/>
            <person name="Besteiro S."/>
            <person name="Sicheritz-Ponten T."/>
            <person name="Noel C.J."/>
            <person name="Dacks J.B."/>
            <person name="Foster P.G."/>
            <person name="Simillion C."/>
            <person name="Van de Peer Y."/>
            <person name="Miranda-Saavedra D."/>
            <person name="Barton G.J."/>
            <person name="Westrop G.D."/>
            <person name="Mueller S."/>
            <person name="Dessi D."/>
            <person name="Fiori P.L."/>
            <person name="Ren Q."/>
            <person name="Paulsen I."/>
            <person name="Zhang H."/>
            <person name="Bastida-Corcuera F.D."/>
            <person name="Simoes-Barbosa A."/>
            <person name="Brown M.T."/>
            <person name="Hayes R.D."/>
            <person name="Mukherjee M."/>
            <person name="Okumura C.Y."/>
            <person name="Schneider R."/>
            <person name="Smith A.J."/>
            <person name="Vanacova S."/>
            <person name="Villalvazo M."/>
            <person name="Haas B.J."/>
            <person name="Pertea M."/>
            <person name="Feldblyum T.V."/>
            <person name="Utterback T.R."/>
            <person name="Shu C.L."/>
            <person name="Osoegawa K."/>
            <person name="de Jong P.J."/>
            <person name="Hrdy I."/>
            <person name="Horvathova L."/>
            <person name="Zubacova Z."/>
            <person name="Dolezal P."/>
            <person name="Malik S.B."/>
            <person name="Logsdon J.M. Jr."/>
            <person name="Henze K."/>
            <person name="Gupta A."/>
            <person name="Wang C.C."/>
            <person name="Dunne R.L."/>
            <person name="Upcroft J.A."/>
            <person name="Upcroft P."/>
            <person name="White O."/>
            <person name="Salzberg S.L."/>
            <person name="Tang P."/>
            <person name="Chiu C.-H."/>
            <person name="Lee Y.-S."/>
            <person name="Embley T.M."/>
            <person name="Coombs G.H."/>
            <person name="Mottram J.C."/>
            <person name="Tachezy J."/>
            <person name="Fraser-Liggett C.M."/>
            <person name="Johnson P.J."/>
        </authorList>
    </citation>
    <scope>NUCLEOTIDE SEQUENCE [LARGE SCALE GENOMIC DNA]</scope>
    <source>
        <strain evidence="2">G3</strain>
    </source>
</reference>
<reference evidence="2" key="1">
    <citation type="submission" date="2006-10" db="EMBL/GenBank/DDBJ databases">
        <authorList>
            <person name="Amadeo P."/>
            <person name="Zhao Q."/>
            <person name="Wortman J."/>
            <person name="Fraser-Liggett C."/>
            <person name="Carlton J."/>
        </authorList>
    </citation>
    <scope>NUCLEOTIDE SEQUENCE</scope>
    <source>
        <strain evidence="2">G3</strain>
    </source>
</reference>
<organism evidence="2 3">
    <name type="scientific">Trichomonas vaginalis (strain ATCC PRA-98 / G3)</name>
    <dbReference type="NCBI Taxonomy" id="412133"/>
    <lineage>
        <taxon>Eukaryota</taxon>
        <taxon>Metamonada</taxon>
        <taxon>Parabasalia</taxon>
        <taxon>Trichomonadida</taxon>
        <taxon>Trichomonadidae</taxon>
        <taxon>Trichomonas</taxon>
    </lineage>
</organism>
<dbReference type="EMBL" id="DS113190">
    <property type="protein sequence ID" value="EAY21465.1"/>
    <property type="molecule type" value="Genomic_DNA"/>
</dbReference>
<evidence type="ECO:0000256" key="1">
    <source>
        <dbReference type="SAM" id="Coils"/>
    </source>
</evidence>
<dbReference type="VEuPathDB" id="TrichDB:TVAG_199040"/>
<dbReference type="AlphaFoldDB" id="A2DDT9"/>
<feature type="coiled-coil region" evidence="1">
    <location>
        <begin position="138"/>
        <end position="191"/>
    </location>
</feature>
<dbReference type="KEGG" id="tva:5467013"/>
<gene>
    <name evidence="2" type="ORF">TVAG_199040</name>
</gene>
<sequence length="263" mass="30920">MSTLRQIQSLRKERLRLIENCDFDQAEVLEKRINDIIQEREAHNDQLVVDLNHSKYNIEKENIRTESNEIHNTFKTRAFEIHGKFQKRRRFLQEAHANYLAQLATKYANDLELESTRIVVQTENLISEAKKRAQASDYAEAKRLYAQATQIKEQTMAERQASLKQKYDQIIQQAEQKNAEELEALDKKEQEALAMIQSQYDKEMKNLDTKLSASSVRLGTARNMEDEQRMFHKLEFDFPSSRTSAETSIKFDMSDALRRSQRL</sequence>
<keyword evidence="3" id="KW-1185">Reference proteome</keyword>
<dbReference type="InParanoid" id="A2DDT9"/>
<keyword evidence="1" id="KW-0175">Coiled coil</keyword>
<dbReference type="RefSeq" id="XP_001582451.1">
    <property type="nucleotide sequence ID" value="XM_001582401.1"/>
</dbReference>
<accession>A2DDT9</accession>
<evidence type="ECO:0000313" key="2">
    <source>
        <dbReference type="EMBL" id="EAY21465.1"/>
    </source>
</evidence>
<dbReference type="VEuPathDB" id="TrichDB:TVAGG3_0999540"/>
<dbReference type="Proteomes" id="UP000001542">
    <property type="component" value="Unassembled WGS sequence"/>
</dbReference>
<name>A2DDT9_TRIV3</name>
<dbReference type="SMR" id="A2DDT9"/>
<protein>
    <submittedName>
        <fullName evidence="2">Uncharacterized protein</fullName>
    </submittedName>
</protein>
<evidence type="ECO:0000313" key="3">
    <source>
        <dbReference type="Proteomes" id="UP000001542"/>
    </source>
</evidence>